<dbReference type="OrthoDB" id="48314at2759"/>
<keyword evidence="4" id="KW-1185">Reference proteome</keyword>
<dbReference type="PANTHER" id="PTHR46089:SF2">
    <property type="entry name" value="ALSIN HOMOLOG"/>
    <property type="match status" value="1"/>
</dbReference>
<dbReference type="SUPFAM" id="SSF109993">
    <property type="entry name" value="VPS9 domain"/>
    <property type="match status" value="1"/>
</dbReference>
<reference evidence="3 4" key="1">
    <citation type="journal article" date="2015" name="Genome Biol.">
        <title>Comparative genomics of Steinernema reveals deeply conserved gene regulatory networks.</title>
        <authorList>
            <person name="Dillman A.R."/>
            <person name="Macchietto M."/>
            <person name="Porter C.F."/>
            <person name="Rogers A."/>
            <person name="Williams B."/>
            <person name="Antoshechkin I."/>
            <person name="Lee M.M."/>
            <person name="Goodwin Z."/>
            <person name="Lu X."/>
            <person name="Lewis E.E."/>
            <person name="Goodrich-Blair H."/>
            <person name="Stock S.P."/>
            <person name="Adams B.J."/>
            <person name="Sternberg P.W."/>
            <person name="Mortazavi A."/>
        </authorList>
    </citation>
    <scope>NUCLEOTIDE SEQUENCE [LARGE SCALE GENOMIC DNA]</scope>
    <source>
        <strain evidence="3 4">ALL</strain>
    </source>
</reference>
<reference evidence="3 4" key="2">
    <citation type="journal article" date="2019" name="G3 (Bethesda)">
        <title>Hybrid Assembly of the Genome of the Entomopathogenic Nematode Steinernema carpocapsae Identifies the X-Chromosome.</title>
        <authorList>
            <person name="Serra L."/>
            <person name="Macchietto M."/>
            <person name="Macias-Munoz A."/>
            <person name="McGill C.J."/>
            <person name="Rodriguez I.M."/>
            <person name="Rodriguez B."/>
            <person name="Murad R."/>
            <person name="Mortazavi A."/>
        </authorList>
    </citation>
    <scope>NUCLEOTIDE SEQUENCE [LARGE SCALE GENOMIC DNA]</scope>
    <source>
        <strain evidence="3 4">ALL</strain>
    </source>
</reference>
<dbReference type="InterPro" id="IPR051984">
    <property type="entry name" value="Alsin"/>
</dbReference>
<comment type="caution">
    <text evidence="3">The sequence shown here is derived from an EMBL/GenBank/DDBJ whole genome shotgun (WGS) entry which is preliminary data.</text>
</comment>
<dbReference type="EMBL" id="AZBU02000003">
    <property type="protein sequence ID" value="TKR88184.1"/>
    <property type="molecule type" value="Genomic_DNA"/>
</dbReference>
<dbReference type="Proteomes" id="UP000298663">
    <property type="component" value="Unassembled WGS sequence"/>
</dbReference>
<organism evidence="3 4">
    <name type="scientific">Steinernema carpocapsae</name>
    <name type="common">Entomopathogenic nematode</name>
    <dbReference type="NCBI Taxonomy" id="34508"/>
    <lineage>
        <taxon>Eukaryota</taxon>
        <taxon>Metazoa</taxon>
        <taxon>Ecdysozoa</taxon>
        <taxon>Nematoda</taxon>
        <taxon>Chromadorea</taxon>
        <taxon>Rhabditida</taxon>
        <taxon>Tylenchina</taxon>
        <taxon>Panagrolaimomorpha</taxon>
        <taxon>Strongyloidoidea</taxon>
        <taxon>Steinernematidae</taxon>
        <taxon>Steinernema</taxon>
    </lineage>
</organism>
<dbReference type="Pfam" id="PF02204">
    <property type="entry name" value="VPS9"/>
    <property type="match status" value="1"/>
</dbReference>
<proteinExistence type="predicted"/>
<accession>A0A4U5NY13</accession>
<gene>
    <name evidence="3" type="ORF">L596_012469</name>
</gene>
<evidence type="ECO:0000313" key="4">
    <source>
        <dbReference type="Proteomes" id="UP000298663"/>
    </source>
</evidence>
<feature type="domain" description="VPS9" evidence="2">
    <location>
        <begin position="152"/>
        <end position="301"/>
    </location>
</feature>
<feature type="region of interest" description="Disordered" evidence="1">
    <location>
        <begin position="24"/>
        <end position="87"/>
    </location>
</feature>
<dbReference type="InterPro" id="IPR037191">
    <property type="entry name" value="VPS9_dom_sf"/>
</dbReference>
<dbReference type="Gene3D" id="1.20.1050.80">
    <property type="entry name" value="VPS9 domain"/>
    <property type="match status" value="1"/>
</dbReference>
<dbReference type="GO" id="GO:0031267">
    <property type="term" value="F:small GTPase binding"/>
    <property type="evidence" value="ECO:0007669"/>
    <property type="project" value="TreeGrafter"/>
</dbReference>
<dbReference type="InterPro" id="IPR003123">
    <property type="entry name" value="VPS9"/>
</dbReference>
<evidence type="ECO:0000259" key="2">
    <source>
        <dbReference type="PROSITE" id="PS51205"/>
    </source>
</evidence>
<dbReference type="GO" id="GO:0005085">
    <property type="term" value="F:guanyl-nucleotide exchange factor activity"/>
    <property type="evidence" value="ECO:0007669"/>
    <property type="project" value="TreeGrafter"/>
</dbReference>
<evidence type="ECO:0000256" key="1">
    <source>
        <dbReference type="SAM" id="MobiDB-lite"/>
    </source>
</evidence>
<feature type="compositionally biased region" description="Polar residues" evidence="1">
    <location>
        <begin position="45"/>
        <end position="59"/>
    </location>
</feature>
<dbReference type="AlphaFoldDB" id="A0A4U5NY13"/>
<dbReference type="GO" id="GO:0016197">
    <property type="term" value="P:endosomal transport"/>
    <property type="evidence" value="ECO:0007669"/>
    <property type="project" value="TreeGrafter"/>
</dbReference>
<sequence length="301" mass="34126">MSHTSIDTTTLNWPLVDGIRRCLKKSQRRRRIATAPCERRDKMAATSSSATQQHPTNPTGTPPARREEPAATTQQHNRQARKGEKEKEHAFCVLSTIEQQENDESLSVPTPACDFVLNSLFAECYAVLYTICSMSCAEMDKKYWERVLYLNAHTDVKLLTYLDVDRDLWPIDIEDASHLDAPMIRATARKKFYKSAIHTMQRLSCEYNPTAKLAILAETFSEITTCVSRFALAGSEHVWSSDDLLPAFMYVVVRAQIQHLGAEIRLTEDFSPHLRGAGQIELMFTMLKASFVHICNEKSLP</sequence>
<name>A0A4U5NY13_STECR</name>
<evidence type="ECO:0000313" key="3">
    <source>
        <dbReference type="EMBL" id="TKR88184.1"/>
    </source>
</evidence>
<dbReference type="PANTHER" id="PTHR46089">
    <property type="entry name" value="ALSIN HOMOLOG"/>
    <property type="match status" value="1"/>
</dbReference>
<dbReference type="GO" id="GO:0005737">
    <property type="term" value="C:cytoplasm"/>
    <property type="evidence" value="ECO:0007669"/>
    <property type="project" value="TreeGrafter"/>
</dbReference>
<dbReference type="STRING" id="34508.A0A4U5NY13"/>
<protein>
    <recommendedName>
        <fullName evidence="2">VPS9 domain-containing protein</fullName>
    </recommendedName>
</protein>
<dbReference type="PROSITE" id="PS51205">
    <property type="entry name" value="VPS9"/>
    <property type="match status" value="1"/>
</dbReference>